<accession>A0A284RCH6</accession>
<protein>
    <submittedName>
        <fullName evidence="1">Uncharacterized protein</fullName>
    </submittedName>
</protein>
<gene>
    <name evidence="1" type="ORF">ARMOST_09809</name>
</gene>
<keyword evidence="2" id="KW-1185">Reference proteome</keyword>
<dbReference type="EMBL" id="FUEG01000007">
    <property type="protein sequence ID" value="SJL06471.1"/>
    <property type="molecule type" value="Genomic_DNA"/>
</dbReference>
<dbReference type="AlphaFoldDB" id="A0A284RCH6"/>
<evidence type="ECO:0000313" key="1">
    <source>
        <dbReference type="EMBL" id="SJL06471.1"/>
    </source>
</evidence>
<reference evidence="2" key="1">
    <citation type="journal article" date="2017" name="Nat. Ecol. Evol.">
        <title>Genome expansion and lineage-specific genetic innovations in the forest pathogenic fungi Armillaria.</title>
        <authorList>
            <person name="Sipos G."/>
            <person name="Prasanna A.N."/>
            <person name="Walter M.C."/>
            <person name="O'Connor E."/>
            <person name="Balint B."/>
            <person name="Krizsan K."/>
            <person name="Kiss B."/>
            <person name="Hess J."/>
            <person name="Varga T."/>
            <person name="Slot J."/>
            <person name="Riley R."/>
            <person name="Boka B."/>
            <person name="Rigling D."/>
            <person name="Barry K."/>
            <person name="Lee J."/>
            <person name="Mihaltcheva S."/>
            <person name="LaButti K."/>
            <person name="Lipzen A."/>
            <person name="Waldron R."/>
            <person name="Moloney N.M."/>
            <person name="Sperisen C."/>
            <person name="Kredics L."/>
            <person name="Vagvoelgyi C."/>
            <person name="Patrignani A."/>
            <person name="Fitzpatrick D."/>
            <person name="Nagy I."/>
            <person name="Doyle S."/>
            <person name="Anderson J.B."/>
            <person name="Grigoriev I.V."/>
            <person name="Gueldener U."/>
            <person name="Muensterkoetter M."/>
            <person name="Nagy L.G."/>
        </authorList>
    </citation>
    <scope>NUCLEOTIDE SEQUENCE [LARGE SCALE GENOMIC DNA]</scope>
    <source>
        <strain evidence="2">C18/9</strain>
    </source>
</reference>
<organism evidence="1 2">
    <name type="scientific">Armillaria ostoyae</name>
    <name type="common">Armillaria root rot fungus</name>
    <dbReference type="NCBI Taxonomy" id="47428"/>
    <lineage>
        <taxon>Eukaryota</taxon>
        <taxon>Fungi</taxon>
        <taxon>Dikarya</taxon>
        <taxon>Basidiomycota</taxon>
        <taxon>Agaricomycotina</taxon>
        <taxon>Agaricomycetes</taxon>
        <taxon>Agaricomycetidae</taxon>
        <taxon>Agaricales</taxon>
        <taxon>Marasmiineae</taxon>
        <taxon>Physalacriaceae</taxon>
        <taxon>Armillaria</taxon>
    </lineage>
</organism>
<evidence type="ECO:0000313" key="2">
    <source>
        <dbReference type="Proteomes" id="UP000219338"/>
    </source>
</evidence>
<proteinExistence type="predicted"/>
<name>A0A284RCH6_ARMOS</name>
<sequence length="68" mass="7472">MPPTGTSCDDIPGFIMLGNGLLAVVGYREAFQKAAPRDHSDETRSEVVLLLRFSLLQCSKTPYPFVTL</sequence>
<dbReference type="Proteomes" id="UP000219338">
    <property type="component" value="Unassembled WGS sequence"/>
</dbReference>